<dbReference type="OrthoDB" id="9798407at2"/>
<keyword evidence="2" id="KW-0413">Isomerase</keyword>
<dbReference type="InterPro" id="IPR013022">
    <property type="entry name" value="Xyl_isomerase-like_TIM-brl"/>
</dbReference>
<dbReference type="PANTHER" id="PTHR12110">
    <property type="entry name" value="HYDROXYPYRUVATE ISOMERASE"/>
    <property type="match status" value="1"/>
</dbReference>
<dbReference type="InterPro" id="IPR050312">
    <property type="entry name" value="IolE/XylAMocC-like"/>
</dbReference>
<dbReference type="RefSeq" id="WP_006039151.1">
    <property type="nucleotide sequence ID" value="NZ_AEDD01000008.1"/>
</dbReference>
<evidence type="ECO:0000313" key="3">
    <source>
        <dbReference type="Proteomes" id="UP000005387"/>
    </source>
</evidence>
<proteinExistence type="predicted"/>
<dbReference type="Pfam" id="PF01261">
    <property type="entry name" value="AP_endonuc_2"/>
    <property type="match status" value="1"/>
</dbReference>
<dbReference type="SUPFAM" id="SSF51658">
    <property type="entry name" value="Xylose isomerase-like"/>
    <property type="match status" value="1"/>
</dbReference>
<protein>
    <submittedName>
        <fullName evidence="2">Xylose isomerase domain protein TIM barrel</fullName>
    </submittedName>
</protein>
<keyword evidence="3" id="KW-1185">Reference proteome</keyword>
<dbReference type="Gene3D" id="3.20.20.150">
    <property type="entry name" value="Divalent-metal-dependent TIM barrel enzymes"/>
    <property type="match status" value="1"/>
</dbReference>
<evidence type="ECO:0000259" key="1">
    <source>
        <dbReference type="Pfam" id="PF01261"/>
    </source>
</evidence>
<name>E0IBX4_9BACL</name>
<feature type="domain" description="Xylose isomerase-like TIM barrel" evidence="1">
    <location>
        <begin position="25"/>
        <end position="252"/>
    </location>
</feature>
<dbReference type="Proteomes" id="UP000005387">
    <property type="component" value="Unassembled WGS sequence"/>
</dbReference>
<dbReference type="InterPro" id="IPR036237">
    <property type="entry name" value="Xyl_isomerase-like_sf"/>
</dbReference>
<organism evidence="2 3">
    <name type="scientific">Paenibacillus curdlanolyticus YK9</name>
    <dbReference type="NCBI Taxonomy" id="717606"/>
    <lineage>
        <taxon>Bacteria</taxon>
        <taxon>Bacillati</taxon>
        <taxon>Bacillota</taxon>
        <taxon>Bacilli</taxon>
        <taxon>Bacillales</taxon>
        <taxon>Paenibacillaceae</taxon>
        <taxon>Paenibacillus</taxon>
    </lineage>
</organism>
<sequence>MQRMEIGVQLYTVRDEMEKDVEGTLRKVKSLGFDAVEFAGYFNVPAEQMRAWLDEIGLKAFSTHVDLTRLRNDLQGEIAYAKAIGVKYIPCSYIQPEDRQNLEDWKGIVTFLKETAEEVSRHGLQFCYHNHEFEFETKFEDGKSVYETLFETINENDMKIELDVCWVQFAKEDTIACIERYAGRIPLLHAKDFKRAEDNSMITLQLSQGEVDLPAVLEAAGKAGVEWLIVEQDFCQNPPFESIEASLNWLKNNYLTKVGA</sequence>
<dbReference type="eggNOG" id="COG1082">
    <property type="taxonomic scope" value="Bacteria"/>
</dbReference>
<reference evidence="2 3" key="1">
    <citation type="submission" date="2010-07" db="EMBL/GenBank/DDBJ databases">
        <title>The draft genome of Paenibacillus curdlanolyticus YK9.</title>
        <authorList>
            <consortium name="US DOE Joint Genome Institute (JGI-PGF)"/>
            <person name="Lucas S."/>
            <person name="Copeland A."/>
            <person name="Lapidus A."/>
            <person name="Cheng J.-F."/>
            <person name="Bruce D."/>
            <person name="Goodwin L."/>
            <person name="Pitluck S."/>
            <person name="Land M.L."/>
            <person name="Hauser L."/>
            <person name="Chang Y.-J."/>
            <person name="Jeffries C."/>
            <person name="Anderson I.J."/>
            <person name="Johnson E."/>
            <person name="Loganathan U."/>
            <person name="Mulhopadhyay B."/>
            <person name="Kyrpides N."/>
            <person name="Woyke T.J."/>
        </authorList>
    </citation>
    <scope>NUCLEOTIDE SEQUENCE [LARGE SCALE GENOMIC DNA]</scope>
    <source>
        <strain evidence="2 3">YK9</strain>
    </source>
</reference>
<dbReference type="PANTHER" id="PTHR12110:SF41">
    <property type="entry name" value="INOSOSE DEHYDRATASE"/>
    <property type="match status" value="1"/>
</dbReference>
<evidence type="ECO:0000313" key="2">
    <source>
        <dbReference type="EMBL" id="EFM10204.1"/>
    </source>
</evidence>
<dbReference type="AlphaFoldDB" id="E0IBX4"/>
<gene>
    <name evidence="2" type="ORF">PaecuDRAFT_3163</name>
</gene>
<accession>E0IBX4</accession>
<dbReference type="STRING" id="717606.PaecuDRAFT_3163"/>
<dbReference type="EMBL" id="AEDD01000008">
    <property type="protein sequence ID" value="EFM10204.1"/>
    <property type="molecule type" value="Genomic_DNA"/>
</dbReference>
<dbReference type="GO" id="GO:0016853">
    <property type="term" value="F:isomerase activity"/>
    <property type="evidence" value="ECO:0007669"/>
    <property type="project" value="UniProtKB-KW"/>
</dbReference>